<dbReference type="EMBL" id="AUPL01004994">
    <property type="protein sequence ID" value="ESL07318.1"/>
    <property type="molecule type" value="Genomic_DNA"/>
</dbReference>
<proteinExistence type="predicted"/>
<protein>
    <recommendedName>
        <fullName evidence="4">Thioredoxin-like fold domain-containing protein</fullName>
    </recommendedName>
</protein>
<comment type="caution">
    <text evidence="2">The sequence shown here is derived from an EMBL/GenBank/DDBJ whole genome shotgun (WGS) entry which is preliminary data.</text>
</comment>
<evidence type="ECO:0000313" key="3">
    <source>
        <dbReference type="Proteomes" id="UP000031737"/>
    </source>
</evidence>
<evidence type="ECO:0000256" key="1">
    <source>
        <dbReference type="SAM" id="MobiDB-lite"/>
    </source>
</evidence>
<organism evidence="2 3">
    <name type="scientific">Trypanosoma rangeli SC58</name>
    <dbReference type="NCBI Taxonomy" id="429131"/>
    <lineage>
        <taxon>Eukaryota</taxon>
        <taxon>Discoba</taxon>
        <taxon>Euglenozoa</taxon>
        <taxon>Kinetoplastea</taxon>
        <taxon>Metakinetoplastina</taxon>
        <taxon>Trypanosomatida</taxon>
        <taxon>Trypanosomatidae</taxon>
        <taxon>Trypanosoma</taxon>
        <taxon>Herpetosoma</taxon>
    </lineage>
</organism>
<feature type="region of interest" description="Disordered" evidence="1">
    <location>
        <begin position="446"/>
        <end position="465"/>
    </location>
</feature>
<evidence type="ECO:0000313" key="2">
    <source>
        <dbReference type="EMBL" id="ESL07318.1"/>
    </source>
</evidence>
<keyword evidence="3" id="KW-1185">Reference proteome</keyword>
<feature type="region of interest" description="Disordered" evidence="1">
    <location>
        <begin position="573"/>
        <end position="592"/>
    </location>
</feature>
<feature type="region of interest" description="Disordered" evidence="1">
    <location>
        <begin position="860"/>
        <end position="879"/>
    </location>
</feature>
<feature type="compositionally biased region" description="Basic and acidic residues" evidence="1">
    <location>
        <begin position="454"/>
        <end position="465"/>
    </location>
</feature>
<sequence>MQHLFGSFLLERHNAKGSGVKHKRVMRQRKEGASGMEPRQGQTCDGCGGVCDEADMFQEVDYVPATYLHGKYVLLYLPDPRGSGIAVYKQTVDSAASSQTLCTGSRALSASASPNMSAVDASTAGSTLATGAPAPAQNTQLSPTAFTSAGATSQRTRSKLSIFYELLVCQLTATLSQERKPVVPIVVLEVRQPGDPEEVPLTSDASTEQQTVAVTATTADAVGDAFPSSSMDYLARESDTTIPVLGVSTPDPDALPNRTCNRSPFFGGWLSLESSSAYRQVIQSFGVSSWPSVLLFDPAGQLLTTHALSHIEREMRSGVMQNYHLRPLMNREAKQQCRDASFHSNFPWCLDETQGDSGTKPECSADMLLVSSLLRRLILHARRIGSVLEDDFLFEPEHMPEGEECGTRDACLDGATHVALYFGADWHPSSRQILPPLQHFWFTTNHGNEDDGNDGERNREGSSWDMGRKTFNMSLSGGDLPLERQCMLSYQMGGCGDSRRSASLLESDTRGFSSNLSLMTPLQSPKKKKFLCISPQVNLESKGAPEKISTKQMSGETAHSLSPLDSRLQYQQLPASTPEQQSEQHVGLEEEEEQPLHLQVVYLSCDTDKSSLYSFLSDMPPSWLCVSSLFGPVYRKMIEACLELFDVSVFPRIVVTAVKRGHDASRPANGSALLGPPSTLTFHVADPRGEEVILRYNGTKGFPWREQQPVSLPQLPFRRPVAKEFTSLTESCGAIRSLLAEGGCLFLLCGTGKVSPELHKLCATALQEASLWWSQEMCLFARRLEHRLMSSLRESSAPTDRCASEQGPGPHHLTLLSDAYASLTSATTSVESSAVAVTDEQVPYLSVYFIDAIVEEAETRNDPAADSQDRTDGDWSCSNRVSGEEKTLLQEYFLSAVLEDTQLLPPVEGEPFLLCVHWPERRAAVLRQKFECENSSVQASAVSLRSSSSAATTPSQPNGCSPSTNAAFVDGRLLGTTALPVTTTEPCSCYSSLSATLRGESSPEQCPLNPLCSLSQVKAFVAQHAFHCRC</sequence>
<accession>A0A061IVY9</accession>
<feature type="compositionally biased region" description="Basic and acidic residues" evidence="1">
    <location>
        <begin position="860"/>
        <end position="873"/>
    </location>
</feature>
<dbReference type="AlphaFoldDB" id="A0A061IVY9"/>
<gene>
    <name evidence="2" type="ORF">TRSC58_04994</name>
</gene>
<name>A0A061IVY9_TRYRA</name>
<evidence type="ECO:0008006" key="4">
    <source>
        <dbReference type="Google" id="ProtNLM"/>
    </source>
</evidence>
<dbReference type="VEuPathDB" id="TriTrypDB:TRSC58_04994"/>
<dbReference type="OrthoDB" id="267579at2759"/>
<dbReference type="Proteomes" id="UP000031737">
    <property type="component" value="Unassembled WGS sequence"/>
</dbReference>
<reference evidence="2 3" key="1">
    <citation type="submission" date="2013-07" db="EMBL/GenBank/DDBJ databases">
        <authorList>
            <person name="Stoco P.H."/>
            <person name="Wagner G."/>
            <person name="Gerber A."/>
            <person name="Zaha A."/>
            <person name="Thompson C."/>
            <person name="Bartholomeu D.C."/>
            <person name="Luckemeyer D.D."/>
            <person name="Bahia D."/>
            <person name="Loreto E."/>
            <person name="Prestes E.B."/>
            <person name="Lima F.M."/>
            <person name="Rodrigues-Luiz G."/>
            <person name="Vallejo G.A."/>
            <person name="Filho J.F."/>
            <person name="Monteiro K.M."/>
            <person name="Tyler K.M."/>
            <person name="de Almeida L.G."/>
            <person name="Ortiz M.F."/>
            <person name="Siervo M.A."/>
            <person name="de Moraes M.H."/>
            <person name="Cunha O.L."/>
            <person name="Mendonca-Neto R."/>
            <person name="Silva R."/>
            <person name="Teixeira S.M."/>
            <person name="Murta S.M."/>
            <person name="Sincero T.C."/>
            <person name="Mendes T.A."/>
            <person name="Urmenyi T.P."/>
            <person name="Silva V.G."/>
            <person name="da Rocha W.D."/>
            <person name="Andersson B."/>
            <person name="Romanha A.J."/>
            <person name="Steindel M."/>
            <person name="de Vasconcelos A.T."/>
            <person name="Grisard E.C."/>
        </authorList>
    </citation>
    <scope>NUCLEOTIDE SEQUENCE [LARGE SCALE GENOMIC DNA]</scope>
    <source>
        <strain evidence="2 3">SC58</strain>
    </source>
</reference>